<feature type="region of interest" description="Disordered" evidence="1">
    <location>
        <begin position="131"/>
        <end position="191"/>
    </location>
</feature>
<accession>A0A8J2PVV0</accession>
<dbReference type="Proteomes" id="UP000708208">
    <property type="component" value="Unassembled WGS sequence"/>
</dbReference>
<dbReference type="InterPro" id="IPR051101">
    <property type="entry name" value="ZC3H12/N4BP1_RNase_Reg"/>
</dbReference>
<dbReference type="GO" id="GO:0003729">
    <property type="term" value="F:mRNA binding"/>
    <property type="evidence" value="ECO:0007669"/>
    <property type="project" value="TreeGrafter"/>
</dbReference>
<keyword evidence="4" id="KW-1185">Reference proteome</keyword>
<comment type="caution">
    <text evidence="3">The sequence shown here is derived from an EMBL/GenBank/DDBJ whole genome shotgun (WGS) entry which is preliminary data.</text>
</comment>
<organism evidence="3 4">
    <name type="scientific">Allacma fusca</name>
    <dbReference type="NCBI Taxonomy" id="39272"/>
    <lineage>
        <taxon>Eukaryota</taxon>
        <taxon>Metazoa</taxon>
        <taxon>Ecdysozoa</taxon>
        <taxon>Arthropoda</taxon>
        <taxon>Hexapoda</taxon>
        <taxon>Collembola</taxon>
        <taxon>Symphypleona</taxon>
        <taxon>Sminthuridae</taxon>
        <taxon>Allacma</taxon>
    </lineage>
</organism>
<evidence type="ECO:0000313" key="3">
    <source>
        <dbReference type="EMBL" id="CAG7835109.1"/>
    </source>
</evidence>
<feature type="compositionally biased region" description="Basic and acidic residues" evidence="1">
    <location>
        <begin position="178"/>
        <end position="189"/>
    </location>
</feature>
<gene>
    <name evidence="3" type="ORF">AFUS01_LOCUS44529</name>
</gene>
<dbReference type="InterPro" id="IPR021869">
    <property type="entry name" value="RNase_Zc3h12_NYN"/>
</dbReference>
<dbReference type="PANTHER" id="PTHR12876:SF35">
    <property type="entry name" value="LD08718P-RELATED"/>
    <property type="match status" value="1"/>
</dbReference>
<name>A0A8J2PVV0_9HEXA</name>
<sequence>MAGSRKNNRESFSLTTEDISDTELSDISFTFSSVGASEDTKTISNESVISTKRLNETTVKYNAESDSILFAKTPPHEPNNSVSKSAKSVGVGSKRKANDGSSQNCYKRMKTQEQVIASSSSCATVTANSSQKLTENGSIQGHRAPPEPWSKLRTDNNRCKAIGSTSDTRGHQMTSAHRFTENSNNEKRTVSSTNLIRTQSPIATTGCSVSNSARGHGLISTNAYNFGPDTRRVRGTPRPVVIDGSNVAMAHGNNIQFSCRGIQLCAEYFSRRGHRKIVAFVPQYRHKRSESVDTRILDELQKDGILKFTPSREIGKQRFVPYDDR</sequence>
<evidence type="ECO:0000313" key="4">
    <source>
        <dbReference type="Proteomes" id="UP000708208"/>
    </source>
</evidence>
<dbReference type="EMBL" id="CAJVCH010570528">
    <property type="protein sequence ID" value="CAG7835109.1"/>
    <property type="molecule type" value="Genomic_DNA"/>
</dbReference>
<dbReference type="Pfam" id="PF11977">
    <property type="entry name" value="RNase_Zc3h12a"/>
    <property type="match status" value="1"/>
</dbReference>
<evidence type="ECO:0000256" key="1">
    <source>
        <dbReference type="SAM" id="MobiDB-lite"/>
    </source>
</evidence>
<feature type="compositionally biased region" description="Polar residues" evidence="1">
    <location>
        <begin position="163"/>
        <end position="177"/>
    </location>
</feature>
<dbReference type="GO" id="GO:0005634">
    <property type="term" value="C:nucleus"/>
    <property type="evidence" value="ECO:0007669"/>
    <property type="project" value="TreeGrafter"/>
</dbReference>
<feature type="compositionally biased region" description="Low complexity" evidence="1">
    <location>
        <begin position="81"/>
        <end position="92"/>
    </location>
</feature>
<protein>
    <recommendedName>
        <fullName evidence="2">RNase NYN domain-containing protein</fullName>
    </recommendedName>
</protein>
<dbReference type="GO" id="GO:0036464">
    <property type="term" value="C:cytoplasmic ribonucleoprotein granule"/>
    <property type="evidence" value="ECO:0007669"/>
    <property type="project" value="TreeGrafter"/>
</dbReference>
<dbReference type="OrthoDB" id="392925at2759"/>
<dbReference type="PANTHER" id="PTHR12876">
    <property type="entry name" value="N4BP1-RELATED"/>
    <property type="match status" value="1"/>
</dbReference>
<dbReference type="AlphaFoldDB" id="A0A8J2PVV0"/>
<evidence type="ECO:0000259" key="2">
    <source>
        <dbReference type="Pfam" id="PF11977"/>
    </source>
</evidence>
<dbReference type="GO" id="GO:0004521">
    <property type="term" value="F:RNA endonuclease activity"/>
    <property type="evidence" value="ECO:0007669"/>
    <property type="project" value="TreeGrafter"/>
</dbReference>
<feature type="region of interest" description="Disordered" evidence="1">
    <location>
        <begin position="70"/>
        <end position="103"/>
    </location>
</feature>
<proteinExistence type="predicted"/>
<reference evidence="3" key="1">
    <citation type="submission" date="2021-06" db="EMBL/GenBank/DDBJ databases">
        <authorList>
            <person name="Hodson N. C."/>
            <person name="Mongue J. A."/>
            <person name="Jaron S. K."/>
        </authorList>
    </citation>
    <scope>NUCLEOTIDE SEQUENCE</scope>
</reference>
<feature type="domain" description="RNase NYN" evidence="2">
    <location>
        <begin position="238"/>
        <end position="325"/>
    </location>
</feature>